<name>A0A061IRF0_CRIGR</name>
<dbReference type="Pfam" id="PF00514">
    <property type="entry name" value="Arm"/>
    <property type="match status" value="1"/>
</dbReference>
<dbReference type="Pfam" id="PF00153">
    <property type="entry name" value="Mito_carr"/>
    <property type="match status" value="3"/>
</dbReference>
<keyword evidence="4 20" id="KW-0812">Transmembrane</keyword>
<comment type="catalytic activity">
    <reaction evidence="10">
        <text>ADP(in) + ATP(out) = ADP(out) + ATP(in)</text>
        <dbReference type="Rhea" id="RHEA:34999"/>
        <dbReference type="ChEBI" id="CHEBI:30616"/>
        <dbReference type="ChEBI" id="CHEBI:456216"/>
    </reaction>
</comment>
<evidence type="ECO:0000256" key="9">
    <source>
        <dbReference type="ARBA" id="ARBA00023136"/>
    </source>
</evidence>
<evidence type="ECO:0000256" key="17">
    <source>
        <dbReference type="ARBA" id="ARBA00049234"/>
    </source>
</evidence>
<dbReference type="InterPro" id="IPR023395">
    <property type="entry name" value="MCP_dom_sf"/>
</dbReference>
<dbReference type="FunFam" id="1.50.40.10:FF:000014">
    <property type="entry name" value="mitochondrial coenzyme A transporter SLC25A42"/>
    <property type="match status" value="1"/>
</dbReference>
<evidence type="ECO:0000313" key="23">
    <source>
        <dbReference type="Proteomes" id="UP000030759"/>
    </source>
</evidence>
<dbReference type="GO" id="GO:0055085">
    <property type="term" value="P:transmembrane transport"/>
    <property type="evidence" value="ECO:0007669"/>
    <property type="project" value="InterPro"/>
</dbReference>
<evidence type="ECO:0000256" key="4">
    <source>
        <dbReference type="ARBA" id="ARBA00022692"/>
    </source>
</evidence>
<keyword evidence="3" id="KW-0813">Transport</keyword>
<feature type="repeat" description="ARM" evidence="19">
    <location>
        <begin position="226"/>
        <end position="270"/>
    </location>
</feature>
<evidence type="ECO:0000256" key="6">
    <source>
        <dbReference type="ARBA" id="ARBA00022792"/>
    </source>
</evidence>
<dbReference type="Proteomes" id="UP000030759">
    <property type="component" value="Unassembled WGS sequence"/>
</dbReference>
<evidence type="ECO:0000256" key="21">
    <source>
        <dbReference type="SAM" id="Phobius"/>
    </source>
</evidence>
<organism evidence="22 23">
    <name type="scientific">Cricetulus griseus</name>
    <name type="common">Chinese hamster</name>
    <name type="synonym">Cricetulus barabensis griseus</name>
    <dbReference type="NCBI Taxonomy" id="10029"/>
    <lineage>
        <taxon>Eukaryota</taxon>
        <taxon>Metazoa</taxon>
        <taxon>Chordata</taxon>
        <taxon>Craniata</taxon>
        <taxon>Vertebrata</taxon>
        <taxon>Euteleostomi</taxon>
        <taxon>Mammalia</taxon>
        <taxon>Eutheria</taxon>
        <taxon>Euarchontoglires</taxon>
        <taxon>Glires</taxon>
        <taxon>Rodentia</taxon>
        <taxon>Myomorpha</taxon>
        <taxon>Muroidea</taxon>
        <taxon>Cricetidae</taxon>
        <taxon>Cricetinae</taxon>
        <taxon>Cricetulus</taxon>
    </lineage>
</organism>
<evidence type="ECO:0000256" key="18">
    <source>
        <dbReference type="ARBA" id="ARBA00052420"/>
    </source>
</evidence>
<evidence type="ECO:0000256" key="5">
    <source>
        <dbReference type="ARBA" id="ARBA00022737"/>
    </source>
</evidence>
<evidence type="ECO:0000256" key="8">
    <source>
        <dbReference type="ARBA" id="ARBA00023128"/>
    </source>
</evidence>
<evidence type="ECO:0000256" key="7">
    <source>
        <dbReference type="ARBA" id="ARBA00022989"/>
    </source>
</evidence>
<dbReference type="PRINTS" id="PR00926">
    <property type="entry name" value="MITOCARRIER"/>
</dbReference>
<feature type="repeat" description="Solcar" evidence="20">
    <location>
        <begin position="560"/>
        <end position="648"/>
    </location>
</feature>
<evidence type="ECO:0000256" key="14">
    <source>
        <dbReference type="ARBA" id="ARBA00037333"/>
    </source>
</evidence>
<accession>A0A061IRF0</accession>
<keyword evidence="7 21" id="KW-1133">Transmembrane helix</keyword>
<evidence type="ECO:0000256" key="11">
    <source>
        <dbReference type="ARBA" id="ARBA00036145"/>
    </source>
</evidence>
<dbReference type="SMART" id="SM00185">
    <property type="entry name" value="ARM"/>
    <property type="match status" value="4"/>
</dbReference>
<protein>
    <recommendedName>
        <fullName evidence="15">Mitochondrial coenzyme A transporter SLC25A42</fullName>
    </recommendedName>
    <alternativeName>
        <fullName evidence="16">Solute carrier family 25 member 42</fullName>
    </alternativeName>
</protein>
<comment type="subcellular location">
    <subcellularLocation>
        <location evidence="1">Mitochondrion inner membrane</location>
        <topology evidence="1">Multi-pass membrane protein</topology>
    </subcellularLocation>
</comment>
<dbReference type="SUPFAM" id="SSF103506">
    <property type="entry name" value="Mitochondrial carrier"/>
    <property type="match status" value="1"/>
</dbReference>
<dbReference type="PROSITE" id="PS00058">
    <property type="entry name" value="DNA_MISMATCH_REPAIR_1"/>
    <property type="match status" value="1"/>
</dbReference>
<evidence type="ECO:0000256" key="1">
    <source>
        <dbReference type="ARBA" id="ARBA00004448"/>
    </source>
</evidence>
<evidence type="ECO:0000256" key="16">
    <source>
        <dbReference type="ARBA" id="ARBA00041886"/>
    </source>
</evidence>
<reference evidence="23" key="1">
    <citation type="journal article" date="2013" name="Nat. Biotechnol.">
        <title>Chinese hamster genome sequenced from sorted chromosomes.</title>
        <authorList>
            <person name="Brinkrolf K."/>
            <person name="Rupp O."/>
            <person name="Laux H."/>
            <person name="Kollin F."/>
            <person name="Ernst W."/>
            <person name="Linke B."/>
            <person name="Kofler R."/>
            <person name="Romand S."/>
            <person name="Hesse F."/>
            <person name="Budach W.E."/>
            <person name="Galosy S."/>
            <person name="Muller D."/>
            <person name="Noll T."/>
            <person name="Wienberg J."/>
            <person name="Jostock T."/>
            <person name="Leonard M."/>
            <person name="Grillari J."/>
            <person name="Tauch A."/>
            <person name="Goesmann A."/>
            <person name="Helk B."/>
            <person name="Mott J.E."/>
            <person name="Puhler A."/>
            <person name="Borth N."/>
        </authorList>
    </citation>
    <scope>NUCLEOTIDE SEQUENCE [LARGE SCALE GENOMIC DNA]</scope>
    <source>
        <strain evidence="23">17A/GY</strain>
    </source>
</reference>
<keyword evidence="8" id="KW-0496">Mitochondrion</keyword>
<evidence type="ECO:0000313" key="22">
    <source>
        <dbReference type="EMBL" id="ERE91160.1"/>
    </source>
</evidence>
<dbReference type="Gene3D" id="1.50.40.10">
    <property type="entry name" value="Mitochondrial carrier domain"/>
    <property type="match status" value="1"/>
</dbReference>
<evidence type="ECO:0000256" key="19">
    <source>
        <dbReference type="PROSITE-ProRule" id="PRU00259"/>
    </source>
</evidence>
<comment type="similarity">
    <text evidence="2">Belongs to the mitochondrial carrier (TC 2.A.29) family.</text>
</comment>
<dbReference type="GO" id="GO:0005743">
    <property type="term" value="C:mitochondrial inner membrane"/>
    <property type="evidence" value="ECO:0007669"/>
    <property type="project" value="UniProtKB-SubCell"/>
</dbReference>
<dbReference type="EMBL" id="KE663643">
    <property type="protein sequence ID" value="ERE91160.1"/>
    <property type="molecule type" value="Genomic_DNA"/>
</dbReference>
<proteinExistence type="inferred from homology"/>
<comment type="catalytic activity">
    <reaction evidence="11">
        <text>ADP(out) + CoA(in) = ADP(in) + CoA(out)</text>
        <dbReference type="Rhea" id="RHEA:72839"/>
        <dbReference type="ChEBI" id="CHEBI:57287"/>
        <dbReference type="ChEBI" id="CHEBI:456216"/>
    </reaction>
</comment>
<feature type="transmembrane region" description="Helical" evidence="21">
    <location>
        <begin position="522"/>
        <end position="544"/>
    </location>
</feature>
<dbReference type="InterPro" id="IPR011989">
    <property type="entry name" value="ARM-like"/>
</dbReference>
<dbReference type="InterPro" id="IPR000225">
    <property type="entry name" value="Armadillo"/>
</dbReference>
<dbReference type="InterPro" id="IPR014762">
    <property type="entry name" value="DNA_mismatch_repair_CS"/>
</dbReference>
<dbReference type="InterPro" id="IPR002067">
    <property type="entry name" value="MCP"/>
</dbReference>
<dbReference type="AlphaFoldDB" id="A0A061IRF0"/>
<evidence type="ECO:0000256" key="13">
    <source>
        <dbReference type="ARBA" id="ARBA00036979"/>
    </source>
</evidence>
<comment type="catalytic activity">
    <reaction evidence="17">
        <text>dADP(in) + ADP(out) = dADP(out) + ADP(in)</text>
        <dbReference type="Rhea" id="RHEA:72855"/>
        <dbReference type="ChEBI" id="CHEBI:57667"/>
        <dbReference type="ChEBI" id="CHEBI:456216"/>
    </reaction>
</comment>
<dbReference type="SUPFAM" id="SSF48371">
    <property type="entry name" value="ARM repeat"/>
    <property type="match status" value="1"/>
</dbReference>
<evidence type="ECO:0000256" key="3">
    <source>
        <dbReference type="ARBA" id="ARBA00022448"/>
    </source>
</evidence>
<gene>
    <name evidence="22" type="ORF">H671_1g1158</name>
</gene>
<dbReference type="PANTHER" id="PTHR24089">
    <property type="entry name" value="SOLUTE CARRIER FAMILY 25"/>
    <property type="match status" value="1"/>
</dbReference>
<evidence type="ECO:0000256" key="10">
    <source>
        <dbReference type="ARBA" id="ARBA00024537"/>
    </source>
</evidence>
<dbReference type="Gene3D" id="1.25.10.10">
    <property type="entry name" value="Leucine-rich Repeat Variant"/>
    <property type="match status" value="2"/>
</dbReference>
<keyword evidence="6" id="KW-0999">Mitochondrion inner membrane</keyword>
<comment type="function">
    <text evidence="14">Mitochondrial carrier mediating the transport of coenzyme A (CoA) in mitochondria in exchange for intramitochondrial (deoxy)adenine nucleotides and adenosine 3',5'-diphosphate.</text>
</comment>
<sequence>MASKRITQETFDAAVKENIEEFEMGAEEAVQEAVEQFESQAQKGAYPILLAAWQLAATSDQGLLLQALNALAMLTDGQPDLLDAQGQQLLVATLAQNAANTDLTCCGIRCVRHACLKHEQNRQGLVKAGVLPLLTAAITQHSQHADVVREACWALRVMTFDDDIRVPFGHAHEHAKMIVQENRGLKVLIEAARAFPDNPGVLSELCSTLSRLAVRNEFCQEVIDLGGLGILVTLLADCSDHQDLVKQVLSALRAIAGNDDVKDAIVQAGGTESIVAAMTRHLASPQKQACMLIRNLVSRSQAFSKPILDLGAEELISQARASHPDCEDVAKAALRDLGCRVELRELWTGKRAIPSRGQVPEEDRDHRQVLSSLLSGALAGALAKTAVAPLDRTKIIFQVSSKRFSAKEAFRLLYFTYLNEGFLSLWRGNSATMVRVIPYAAIQFSAHEEYKRILGRYYGFRGEALPPWPRLLAGALAGTTAASLTYPLDLVRARMAVTPKEMYSNIFHVFIRISREEGLKTLYFGFAPTVLGVIPYAGLSFFTYESLKSLHREYSGRPQPYPFERMVFGACAGLIGQSASYPLDVVRRRMQTAGVTGHQHGSILSTLRSIVREEGAVRGLYKGLSMNWLKGPIAVGISFTTFDLMQILLRRLQS</sequence>
<comment type="catalytic activity">
    <reaction evidence="12">
        <text>3'-dephospho-CoA(in) + ADP(out) = 3'-dephospho-CoA(out) + ADP(in)</text>
        <dbReference type="Rhea" id="RHEA:72843"/>
        <dbReference type="ChEBI" id="CHEBI:57328"/>
        <dbReference type="ChEBI" id="CHEBI:456216"/>
    </reaction>
</comment>
<evidence type="ECO:0000256" key="15">
    <source>
        <dbReference type="ARBA" id="ARBA00040682"/>
    </source>
</evidence>
<keyword evidence="5" id="KW-0677">Repeat</keyword>
<feature type="repeat" description="Solcar" evidence="20">
    <location>
        <begin position="367"/>
        <end position="453"/>
    </location>
</feature>
<dbReference type="PROSITE" id="PS50920">
    <property type="entry name" value="SOLCAR"/>
    <property type="match status" value="3"/>
</dbReference>
<evidence type="ECO:0000256" key="2">
    <source>
        <dbReference type="ARBA" id="ARBA00006375"/>
    </source>
</evidence>
<evidence type="ECO:0000256" key="12">
    <source>
        <dbReference type="ARBA" id="ARBA00036693"/>
    </source>
</evidence>
<dbReference type="InterPro" id="IPR018108">
    <property type="entry name" value="MCP_transmembrane"/>
</dbReference>
<evidence type="ECO:0000256" key="20">
    <source>
        <dbReference type="PROSITE-ProRule" id="PRU00282"/>
    </source>
</evidence>
<feature type="repeat" description="Solcar" evidence="20">
    <location>
        <begin position="465"/>
        <end position="550"/>
    </location>
</feature>
<keyword evidence="9 20" id="KW-0472">Membrane</keyword>
<comment type="catalytic activity">
    <reaction evidence="18">
        <text>AMP(in) + ADP(out) = AMP(out) + ADP(in)</text>
        <dbReference type="Rhea" id="RHEA:72851"/>
        <dbReference type="ChEBI" id="CHEBI:456215"/>
        <dbReference type="ChEBI" id="CHEBI:456216"/>
    </reaction>
</comment>
<dbReference type="InterPro" id="IPR016024">
    <property type="entry name" value="ARM-type_fold"/>
</dbReference>
<dbReference type="PROSITE" id="PS50176">
    <property type="entry name" value="ARM_REPEAT"/>
    <property type="match status" value="1"/>
</dbReference>
<comment type="catalytic activity">
    <reaction evidence="13">
        <text>adenosine 3',5'-bisphosphate(in) + ADP(out) = adenosine 3',5'-bisphosphate(out) + ADP(in)</text>
        <dbReference type="Rhea" id="RHEA:72847"/>
        <dbReference type="ChEBI" id="CHEBI:58343"/>
        <dbReference type="ChEBI" id="CHEBI:456216"/>
    </reaction>
</comment>